<feature type="signal peptide" evidence="1">
    <location>
        <begin position="1"/>
        <end position="22"/>
    </location>
</feature>
<keyword evidence="3" id="KW-1185">Reference proteome</keyword>
<protein>
    <submittedName>
        <fullName evidence="2">Uncharacterized protein</fullName>
    </submittedName>
</protein>
<dbReference type="EMBL" id="VTOY01000001">
    <property type="protein sequence ID" value="TYZ25011.1"/>
    <property type="molecule type" value="Genomic_DNA"/>
</dbReference>
<evidence type="ECO:0000313" key="2">
    <source>
        <dbReference type="EMBL" id="TYZ25011.1"/>
    </source>
</evidence>
<keyword evidence="1" id="KW-0732">Signal</keyword>
<organism evidence="2 3">
    <name type="scientific">Selenomonas ruminis</name>
    <dbReference type="NCBI Taxonomy" id="2593411"/>
    <lineage>
        <taxon>Bacteria</taxon>
        <taxon>Bacillati</taxon>
        <taxon>Bacillota</taxon>
        <taxon>Negativicutes</taxon>
        <taxon>Selenomonadales</taxon>
        <taxon>Selenomonadaceae</taxon>
        <taxon>Selenomonas</taxon>
    </lineage>
</organism>
<evidence type="ECO:0000313" key="3">
    <source>
        <dbReference type="Proteomes" id="UP000323646"/>
    </source>
</evidence>
<comment type="caution">
    <text evidence="2">The sequence shown here is derived from an EMBL/GenBank/DDBJ whole genome shotgun (WGS) entry which is preliminary data.</text>
</comment>
<sequence>MKKGLMAGLTMGTIMITSVCSAMTMQAPQKIGKISLPPMGWYEVKGATTHEGVPFKNVRYLMSYPSLRTGNGSKIFDKGVACFGNGEDCIYVHYDARDGRASYLPNRNNSFVSKIGGKDVNNTIDITVTCATNINCIKTDTDEKMYLLVNEDAGDVTGITYTLIGKRSDGSYVKYFDTYDIIGRYYANKREVRMQNIKVEGDEIICNYCVTRYGYVGQNYQKTYEGYGKLCFKWDDEAKWFGVENNTL</sequence>
<dbReference type="OrthoDB" id="1663783at2"/>
<dbReference type="AlphaFoldDB" id="A0A5D6W946"/>
<dbReference type="Proteomes" id="UP000323646">
    <property type="component" value="Unassembled WGS sequence"/>
</dbReference>
<gene>
    <name evidence="2" type="ORF">FZ040_03000</name>
</gene>
<accession>A0A5D6W946</accession>
<feature type="chain" id="PRO_5022877687" evidence="1">
    <location>
        <begin position="23"/>
        <end position="248"/>
    </location>
</feature>
<dbReference type="RefSeq" id="WP_149170629.1">
    <property type="nucleotide sequence ID" value="NZ_VTOY01000001.1"/>
</dbReference>
<reference evidence="2 3" key="1">
    <citation type="submission" date="2019-08" db="EMBL/GenBank/DDBJ databases">
        <title>Selenomonas sp. mPRGC5 and Selenomonas sp. mPRGC8 isolated from ruminal fluid of dairy goat (Capra hircus).</title>
        <authorList>
            <person name="Poothong S."/>
            <person name="Nuengjamnong C."/>
            <person name="Tanasupawat S."/>
        </authorList>
    </citation>
    <scope>NUCLEOTIDE SEQUENCE [LARGE SCALE GENOMIC DNA]</scope>
    <source>
        <strain evidence="3">mPRGC5</strain>
    </source>
</reference>
<proteinExistence type="predicted"/>
<name>A0A5D6W946_9FIRM</name>
<evidence type="ECO:0000256" key="1">
    <source>
        <dbReference type="SAM" id="SignalP"/>
    </source>
</evidence>